<dbReference type="AlphaFoldDB" id="X0T8X0"/>
<dbReference type="Gene3D" id="3.40.50.300">
    <property type="entry name" value="P-loop containing nucleotide triphosphate hydrolases"/>
    <property type="match status" value="1"/>
</dbReference>
<evidence type="ECO:0008006" key="2">
    <source>
        <dbReference type="Google" id="ProtNLM"/>
    </source>
</evidence>
<reference evidence="1" key="1">
    <citation type="journal article" date="2014" name="Front. Microbiol.">
        <title>High frequency of phylogenetically diverse reductive dehalogenase-homologous genes in deep subseafloor sedimentary metagenomes.</title>
        <authorList>
            <person name="Kawai M."/>
            <person name="Futagami T."/>
            <person name="Toyoda A."/>
            <person name="Takaki Y."/>
            <person name="Nishi S."/>
            <person name="Hori S."/>
            <person name="Arai W."/>
            <person name="Tsubouchi T."/>
            <person name="Morono Y."/>
            <person name="Uchiyama I."/>
            <person name="Ito T."/>
            <person name="Fujiyama A."/>
            <person name="Inagaki F."/>
            <person name="Takami H."/>
        </authorList>
    </citation>
    <scope>NUCLEOTIDE SEQUENCE</scope>
    <source>
        <strain evidence="1">Expedition CK06-06</strain>
    </source>
</reference>
<accession>X0T8X0</accession>
<gene>
    <name evidence="1" type="ORF">S01H1_10544</name>
</gene>
<feature type="non-terminal residue" evidence="1">
    <location>
        <position position="282"/>
    </location>
</feature>
<evidence type="ECO:0000313" key="1">
    <source>
        <dbReference type="EMBL" id="GAF72500.1"/>
    </source>
</evidence>
<dbReference type="InterPro" id="IPR027417">
    <property type="entry name" value="P-loop_NTPase"/>
</dbReference>
<sequence length="282" mass="32426">MLTSMGQEEKSPEQKKAEAKFCQDYKDDPVFFVEHALGHLTWGKQREILRSVRDNEKTAVRACHGSSKTFTSAEIVTWFMYCYTQSKVITTAPIYPQVKKLLWAEINKIYIGARSRLPGVCLTTEIKDEDRPDHYAFGFSTDKASKAEGWHSPEILFIFDEAKGIHPWAWDSARGSMTGGHCRWLVISTTDGVDVGEPFYKCFMQKDSTWKTIHITAFDSPYLTGEKFQGIEWIDGNPFNFRRYYVDPRDIVIQIASQKYIDEGLLEWGEDSPLYKTKVLGE</sequence>
<dbReference type="EMBL" id="BARS01005380">
    <property type="protein sequence ID" value="GAF72500.1"/>
    <property type="molecule type" value="Genomic_DNA"/>
</dbReference>
<comment type="caution">
    <text evidence="1">The sequence shown here is derived from an EMBL/GenBank/DDBJ whole genome shotgun (WGS) entry which is preliminary data.</text>
</comment>
<name>X0T8X0_9ZZZZ</name>
<proteinExistence type="predicted"/>
<protein>
    <recommendedName>
        <fullName evidence="2">Terminase large subunit gp17-like C-terminal domain-containing protein</fullName>
    </recommendedName>
</protein>
<organism evidence="1">
    <name type="scientific">marine sediment metagenome</name>
    <dbReference type="NCBI Taxonomy" id="412755"/>
    <lineage>
        <taxon>unclassified sequences</taxon>
        <taxon>metagenomes</taxon>
        <taxon>ecological metagenomes</taxon>
    </lineage>
</organism>